<dbReference type="AlphaFoldDB" id="A0A7Z0QJA1"/>
<evidence type="ECO:0000313" key="3">
    <source>
        <dbReference type="Proteomes" id="UP000564836"/>
    </source>
</evidence>
<reference evidence="1" key="2">
    <citation type="submission" date="2020-06" db="EMBL/GenBank/DDBJ databases">
        <title>Whole Genome Sequence of Bradyrhizobium sp. Strain 323S2.</title>
        <authorList>
            <person name="Bromfield E.S.P."/>
        </authorList>
    </citation>
    <scope>NUCLEOTIDE SEQUENCE [LARGE SCALE GENOMIC DNA]</scope>
    <source>
        <strain evidence="1">323S2</strain>
    </source>
</reference>
<reference evidence="2 3" key="3">
    <citation type="journal article" date="2022" name="Int. J. Syst. Evol. Microbiol.">
        <title>Strains of Bradyrhizobium barranii sp. nov. associated with legumes native to Canada are symbionts of soybeans and belong to different subspecies (subsp. barranii subsp. nov. and subsp. apii subsp. nov.) and symbiovars (sv. glycinearum and sv. septentrionale).</title>
        <authorList>
            <person name="Bromfield E.S.P."/>
            <person name="Cloutier S."/>
            <person name="Wasai-Hara S."/>
            <person name="Minamisawa K."/>
        </authorList>
    </citation>
    <scope>NUCLEOTIDE SEQUENCE [LARGE SCALE GENOMIC DNA]</scope>
    <source>
        <strain evidence="2 3">323S2</strain>
    </source>
</reference>
<sequence>MSDAIKLKVLPQFPSRLTGRAGIDVTKVSGEYFLDLDYSDFPVISAVPAGATYALIFDPATGRYAQLPISLLGGGAAPATATPLVESGTGSVGLSVKYAREDHVHPAFGGGGGISDAPNDGTSYGRKSLAWAKVLDPVNNLADVQDTAASYRNLGGLDASTVISLTAASTLTSAAFGRLHFITGTAAFTTTLPTPVGNAGKMIGFLVGKAASATKLFTLTTPAGLIGRMTGAIVMWANESVLLRSNGTDWEVLSAKQIPFVGSLRTVADTAISAAFTACQLTSPSGDPTGLNLSYDAASKTFKAPRTSQYQFNGYVYQTQVSGSATNQMEIAGGSNESGVYSWTGTVNTGTIYGSTVFNVPAGQQIYMLGRADGTSPKIAASLVPAYLDYLEICPSW</sequence>
<organism evidence="1">
    <name type="scientific">Bradyrhizobium barranii subsp. barranii</name>
    <dbReference type="NCBI Taxonomy" id="2823807"/>
    <lineage>
        <taxon>Bacteria</taxon>
        <taxon>Pseudomonadati</taxon>
        <taxon>Pseudomonadota</taxon>
        <taxon>Alphaproteobacteria</taxon>
        <taxon>Hyphomicrobiales</taxon>
        <taxon>Nitrobacteraceae</taxon>
        <taxon>Bradyrhizobium</taxon>
        <taxon>Bradyrhizobium barranii</taxon>
    </lineage>
</organism>
<gene>
    <name evidence="2" type="ORF">G6321_00027810</name>
    <name evidence="1" type="ORF">G6321_40425</name>
</gene>
<evidence type="ECO:0000313" key="2">
    <source>
        <dbReference type="EMBL" id="UGX98713.1"/>
    </source>
</evidence>
<dbReference type="EMBL" id="JACBFH010000001">
    <property type="protein sequence ID" value="NYY94440.1"/>
    <property type="molecule type" value="Genomic_DNA"/>
</dbReference>
<name>A0A7Z0QJA1_9BRAD</name>
<dbReference type="Proteomes" id="UP000564836">
    <property type="component" value="Chromosome"/>
</dbReference>
<reference evidence="2 3" key="1">
    <citation type="journal article" date="2017" name="Syst. Appl. Microbiol.">
        <title>Soybeans inoculated with root zone soils of Canadian native legumes harbour diverse and novel Bradyrhizobium spp. that possess agricultural potential.</title>
        <authorList>
            <person name="Bromfield E.S.P."/>
            <person name="Cloutier S."/>
            <person name="Tambong J.T."/>
            <person name="Tran Thi T.V."/>
        </authorList>
    </citation>
    <scope>NUCLEOTIDE SEQUENCE [LARGE SCALE GENOMIC DNA]</scope>
    <source>
        <strain evidence="2 3">323S2</strain>
    </source>
</reference>
<dbReference type="EMBL" id="CP088280">
    <property type="protein sequence ID" value="UGX98713.1"/>
    <property type="molecule type" value="Genomic_DNA"/>
</dbReference>
<evidence type="ECO:0000313" key="1">
    <source>
        <dbReference type="EMBL" id="NYY94440.1"/>
    </source>
</evidence>
<dbReference type="Gene3D" id="6.20.230.10">
    <property type="match status" value="1"/>
</dbReference>
<protein>
    <submittedName>
        <fullName evidence="1">Uncharacterized protein</fullName>
    </submittedName>
</protein>
<dbReference type="RefSeq" id="WP_166352975.1">
    <property type="nucleotide sequence ID" value="NZ_CP088280.1"/>
</dbReference>
<proteinExistence type="predicted"/>
<accession>A0A7Z0QJA1</accession>